<evidence type="ECO:0000256" key="5">
    <source>
        <dbReference type="PROSITE-ProRule" id="PRU00708"/>
    </source>
</evidence>
<dbReference type="Gene3D" id="1.25.40.10">
    <property type="entry name" value="Tetratricopeptide repeat domain"/>
    <property type="match status" value="1"/>
</dbReference>
<comment type="function">
    <text evidence="3">Regulates mitochondrial small subunit maturation by controlling 15S rRNA 5'-end processing. Localizes to the 5' precursor of the 15S rRNA in a position that is subsequently occupied by mS47 in the mature yeast mtSSU. Uses structure and sequence-specific RNA recognition, binding to a single-stranded region of the precursor and specifically recognizing bases -6 to -1. The exchange of Ccm1 for mS47 is coupled to the irreversible removal of precursor rRNA that is accompanied by conformational changes of the mitoribosomal proteins uS5m and mS26. These conformational changes signal completion of 5'-end rRNA processing through protection of the mature 5'-end of the 15S rRNA and stabilization of mS47. The removal of the 5' precursor together with the dissociation of Ccm1 may be catalyzed by the 5'-3' exoribonuclease Pet127. Involved in the specific removal of group I introns in mitochondrial encoded transcripts.</text>
</comment>
<evidence type="ECO:0000256" key="2">
    <source>
        <dbReference type="ARBA" id="ARBA00022737"/>
    </source>
</evidence>
<evidence type="ECO:0000313" key="7">
    <source>
        <dbReference type="EMBL" id="EPS28701.1"/>
    </source>
</evidence>
<evidence type="ECO:0000313" key="8">
    <source>
        <dbReference type="Proteomes" id="UP000019376"/>
    </source>
</evidence>
<sequence length="841" mass="94728">MPPPNRFPSSPSLRDPPKQFSGERISSQSSMSQSKSSRYHVSPCRFTSHRIRPSVASIADIFVGSLVLAGFCNEHAPQRRKLSTVSLRASGPHLQRLRGKDVAGHENRQLATGQRWEHLGSTMQPSRSRSWISTALLPANEDNQSHDLGESPRAKQKGVGCEIAGHRSRSMSDEVFHPHKWPQMLDSILESGNTAGHNKDLSPIALSGNSEVLSASESEAGLSFDERRHRMNSNLYRRILGDDYEWAEPMDVVFPKDQVQAKREEKELPENEVGSHRLSVAKLIHVLHHEKSPSTAYLFRLYRDIPAPGIASLPRKVRGQLLRVFARAPNRRWADARRYLALVQDMIASDKSMSRSMWTSAVHFASRGGGKVLKRDLVRAIGVWQQMEHVAGIEADDVVFNILYDAAIKAGQFTVADRLEHEMTRRNLKFTRFGLVAKIYSAGVRRDLDGISEHFQKFIQAGDLVDTVVLNSLCSAFIRAGDPAAAEQLYSRMIDAQRAKKSPNRSLTTSANRVVFEHSLSSVFSKYRTSSRALGDFLKRSQALMHRSPKHHQALQDSIPMTPDTRTFYIFLRYYARQSGQFDKVAMVLRDMEHAFDVPPNQIVYMMLFEGFAIHGHHKNEWSPERLRHVWHAYLRALRASKARLDAQQRHRVPRKMEWENPLAKAMHLEDELDAAVASSTDEFYTHLPSAGDQTAPDPLAASESTSHDAVDCVVKQNLDMKDGESESSERPNANNTASASHGVPPEVTSFSDVDRPVPISLGLQHHDDLDRHLENGVFVGRKMVVVILRAFGACYGPKEVMEAWLQLERLWHPHHRKAADVIAVKEELDKQMSRGPRPAL</sequence>
<dbReference type="PANTHER" id="PTHR47447:SF23">
    <property type="entry name" value="PENTACOTRIPEPTIDE-REPEAT REGION OF PRORP DOMAIN-CONTAINING PROTEIN"/>
    <property type="match status" value="1"/>
</dbReference>
<feature type="repeat" description="PPR" evidence="5">
    <location>
        <begin position="466"/>
        <end position="496"/>
    </location>
</feature>
<dbReference type="PROSITE" id="PS51375">
    <property type="entry name" value="PPR"/>
    <property type="match status" value="1"/>
</dbReference>
<feature type="region of interest" description="Disordered" evidence="6">
    <location>
        <begin position="686"/>
        <end position="752"/>
    </location>
</feature>
<dbReference type="PANTHER" id="PTHR47447">
    <property type="entry name" value="OS03G0856100 PROTEIN"/>
    <property type="match status" value="1"/>
</dbReference>
<evidence type="ECO:0000256" key="3">
    <source>
        <dbReference type="ARBA" id="ARBA00044493"/>
    </source>
</evidence>
<evidence type="ECO:0000256" key="6">
    <source>
        <dbReference type="SAM" id="MobiDB-lite"/>
    </source>
</evidence>
<evidence type="ECO:0000256" key="1">
    <source>
        <dbReference type="ARBA" id="ARBA00006192"/>
    </source>
</evidence>
<name>S7ZJ35_PENO1</name>
<dbReference type="EMBL" id="KB644411">
    <property type="protein sequence ID" value="EPS28701.1"/>
    <property type="molecule type" value="Genomic_DNA"/>
</dbReference>
<feature type="compositionally biased region" description="Basic and acidic residues" evidence="6">
    <location>
        <begin position="719"/>
        <end position="730"/>
    </location>
</feature>
<feature type="compositionally biased region" description="Polar residues" evidence="6">
    <location>
        <begin position="731"/>
        <end position="740"/>
    </location>
</feature>
<dbReference type="eggNOG" id="KOG4197">
    <property type="taxonomic scope" value="Eukaryota"/>
</dbReference>
<feature type="region of interest" description="Disordered" evidence="6">
    <location>
        <begin position="1"/>
        <end position="39"/>
    </location>
</feature>
<feature type="compositionally biased region" description="Low complexity" evidence="6">
    <location>
        <begin position="26"/>
        <end position="36"/>
    </location>
</feature>
<gene>
    <name evidence="7" type="ORF">PDE_03647</name>
</gene>
<dbReference type="HOGENOM" id="CLU_012630_2_0_1"/>
<organism evidence="7 8">
    <name type="scientific">Penicillium oxalicum (strain 114-2 / CGMCC 5302)</name>
    <name type="common">Penicillium decumbens</name>
    <dbReference type="NCBI Taxonomy" id="933388"/>
    <lineage>
        <taxon>Eukaryota</taxon>
        <taxon>Fungi</taxon>
        <taxon>Dikarya</taxon>
        <taxon>Ascomycota</taxon>
        <taxon>Pezizomycotina</taxon>
        <taxon>Eurotiomycetes</taxon>
        <taxon>Eurotiomycetidae</taxon>
        <taxon>Eurotiales</taxon>
        <taxon>Aspergillaceae</taxon>
        <taxon>Penicillium</taxon>
    </lineage>
</organism>
<dbReference type="AlphaFoldDB" id="S7ZJ35"/>
<comment type="subunit">
    <text evidence="4">Binds to mitochondrial small subunit 15S rRNA.</text>
</comment>
<keyword evidence="8" id="KW-1185">Reference proteome</keyword>
<accession>S7ZJ35</accession>
<protein>
    <recommendedName>
        <fullName evidence="9">Pentacotripeptide-repeat region of PRORP domain-containing protein</fullName>
    </recommendedName>
</protein>
<evidence type="ECO:0000256" key="4">
    <source>
        <dbReference type="ARBA" id="ARBA00044511"/>
    </source>
</evidence>
<reference evidence="7 8" key="1">
    <citation type="journal article" date="2013" name="PLoS ONE">
        <title>Genomic and secretomic analyses reveal unique features of the lignocellulolytic enzyme system of Penicillium decumbens.</title>
        <authorList>
            <person name="Liu G."/>
            <person name="Zhang L."/>
            <person name="Wei X."/>
            <person name="Zou G."/>
            <person name="Qin Y."/>
            <person name="Ma L."/>
            <person name="Li J."/>
            <person name="Zheng H."/>
            <person name="Wang S."/>
            <person name="Wang C."/>
            <person name="Xun L."/>
            <person name="Zhao G.-P."/>
            <person name="Zhou Z."/>
            <person name="Qu Y."/>
        </authorList>
    </citation>
    <scope>NUCLEOTIDE SEQUENCE [LARGE SCALE GENOMIC DNA]</scope>
    <source>
        <strain evidence="8">114-2 / CGMCC 5302</strain>
    </source>
</reference>
<keyword evidence="2" id="KW-0677">Repeat</keyword>
<proteinExistence type="inferred from homology"/>
<dbReference type="InterPro" id="IPR011990">
    <property type="entry name" value="TPR-like_helical_dom_sf"/>
</dbReference>
<dbReference type="PhylomeDB" id="S7ZJ35"/>
<dbReference type="Proteomes" id="UP000019376">
    <property type="component" value="Unassembled WGS sequence"/>
</dbReference>
<dbReference type="InterPro" id="IPR002885">
    <property type="entry name" value="PPR_rpt"/>
</dbReference>
<evidence type="ECO:0008006" key="9">
    <source>
        <dbReference type="Google" id="ProtNLM"/>
    </source>
</evidence>
<dbReference type="STRING" id="933388.S7ZJ35"/>
<comment type="similarity">
    <text evidence="1">Belongs to the CCM1 family.</text>
</comment>
<dbReference type="OrthoDB" id="1908178at2759"/>